<dbReference type="AlphaFoldDB" id="A0A7W7ZI76"/>
<proteinExistence type="predicted"/>
<gene>
    <name evidence="1" type="ORF">HDF16_004944</name>
</gene>
<dbReference type="EMBL" id="JACHIP010000010">
    <property type="protein sequence ID" value="MBB5060208.1"/>
    <property type="molecule type" value="Genomic_DNA"/>
</dbReference>
<name>A0A7W7ZI76_9BACT</name>
<organism evidence="1 2">
    <name type="scientific">Granulicella aggregans</name>
    <dbReference type="NCBI Taxonomy" id="474949"/>
    <lineage>
        <taxon>Bacteria</taxon>
        <taxon>Pseudomonadati</taxon>
        <taxon>Acidobacteriota</taxon>
        <taxon>Terriglobia</taxon>
        <taxon>Terriglobales</taxon>
        <taxon>Acidobacteriaceae</taxon>
        <taxon>Granulicella</taxon>
    </lineage>
</organism>
<evidence type="ECO:0000313" key="2">
    <source>
        <dbReference type="Proteomes" id="UP000540989"/>
    </source>
</evidence>
<dbReference type="Proteomes" id="UP000540989">
    <property type="component" value="Unassembled WGS sequence"/>
</dbReference>
<reference evidence="1 2" key="1">
    <citation type="submission" date="2020-08" db="EMBL/GenBank/DDBJ databases">
        <title>Genomic Encyclopedia of Type Strains, Phase IV (KMG-V): Genome sequencing to study the core and pangenomes of soil and plant-associated prokaryotes.</title>
        <authorList>
            <person name="Whitman W."/>
        </authorList>
    </citation>
    <scope>NUCLEOTIDE SEQUENCE [LARGE SCALE GENOMIC DNA]</scope>
    <source>
        <strain evidence="1 2">M8UP14</strain>
    </source>
</reference>
<protein>
    <submittedName>
        <fullName evidence="1">Uncharacterized protein</fullName>
    </submittedName>
</protein>
<evidence type="ECO:0000313" key="1">
    <source>
        <dbReference type="EMBL" id="MBB5060208.1"/>
    </source>
</evidence>
<keyword evidence="2" id="KW-1185">Reference proteome</keyword>
<sequence length="124" mass="13911">MHRLSDGYPEEHACSCGHIWLVIYCIPTGRSENLVCSCGIIFGNSSNGSMTAVLLSAKERFAALRKLRYLVGVGLLQAANALKIKLPQNSWLHPRRIVAYRHTNTPVRTYARITKHSKTQNHPQ</sequence>
<accession>A0A7W7ZI76</accession>
<comment type="caution">
    <text evidence="1">The sequence shown here is derived from an EMBL/GenBank/DDBJ whole genome shotgun (WGS) entry which is preliminary data.</text>
</comment>